<keyword evidence="2" id="KW-1185">Reference proteome</keyword>
<reference evidence="2" key="1">
    <citation type="submission" date="2024-04" db="EMBL/GenBank/DDBJ databases">
        <title>Salinicola lusitanus LLJ914,a marine bacterium isolated from the Okinawa Trough.</title>
        <authorList>
            <person name="Li J."/>
        </authorList>
    </citation>
    <scope>NUCLEOTIDE SEQUENCE [LARGE SCALE GENOMIC DNA]</scope>
</reference>
<sequence length="113" mass="12099">MPMVLVLCPFRDSSMRLSTLSLHPLHRNDCNSGCGLVLVVGAGVPESKGGEIGLGSILTVTAAAAPAQATQQRRERPVGEDFAFINIGDVRCCDVCLNRRGSMSTPAWWSLEK</sequence>
<dbReference type="EMBL" id="JBBPFD010000017">
    <property type="protein sequence ID" value="KAK7891109.1"/>
    <property type="molecule type" value="Genomic_DNA"/>
</dbReference>
<evidence type="ECO:0000313" key="2">
    <source>
        <dbReference type="Proteomes" id="UP001460270"/>
    </source>
</evidence>
<gene>
    <name evidence="1" type="ORF">WMY93_023072</name>
</gene>
<organism evidence="1 2">
    <name type="scientific">Mugilogobius chulae</name>
    <name type="common">yellowstripe goby</name>
    <dbReference type="NCBI Taxonomy" id="88201"/>
    <lineage>
        <taxon>Eukaryota</taxon>
        <taxon>Metazoa</taxon>
        <taxon>Chordata</taxon>
        <taxon>Craniata</taxon>
        <taxon>Vertebrata</taxon>
        <taxon>Euteleostomi</taxon>
        <taxon>Actinopterygii</taxon>
        <taxon>Neopterygii</taxon>
        <taxon>Teleostei</taxon>
        <taxon>Neoteleostei</taxon>
        <taxon>Acanthomorphata</taxon>
        <taxon>Gobiaria</taxon>
        <taxon>Gobiiformes</taxon>
        <taxon>Gobioidei</taxon>
        <taxon>Gobiidae</taxon>
        <taxon>Gobionellinae</taxon>
        <taxon>Mugilogobius</taxon>
    </lineage>
</organism>
<name>A0AAW0NA22_9GOBI</name>
<dbReference type="AlphaFoldDB" id="A0AAW0NA22"/>
<accession>A0AAW0NA22</accession>
<comment type="caution">
    <text evidence="1">The sequence shown here is derived from an EMBL/GenBank/DDBJ whole genome shotgun (WGS) entry which is preliminary data.</text>
</comment>
<evidence type="ECO:0000313" key="1">
    <source>
        <dbReference type="EMBL" id="KAK7891109.1"/>
    </source>
</evidence>
<proteinExistence type="predicted"/>
<protein>
    <submittedName>
        <fullName evidence="1">Uncharacterized protein</fullName>
    </submittedName>
</protein>
<dbReference type="Proteomes" id="UP001460270">
    <property type="component" value="Unassembled WGS sequence"/>
</dbReference>